<reference evidence="2" key="1">
    <citation type="submission" date="2016-10" db="EMBL/GenBank/DDBJ databases">
        <authorList>
            <person name="Varghese N."/>
            <person name="Submissions S."/>
        </authorList>
    </citation>
    <scope>NUCLEOTIDE SEQUENCE [LARGE SCALE GENOMIC DNA]</scope>
    <source>
        <strain evidence="2">DSM 22376</strain>
    </source>
</reference>
<keyword evidence="2" id="KW-1185">Reference proteome</keyword>
<dbReference type="AlphaFoldDB" id="A0A1H3X0R5"/>
<dbReference type="EMBL" id="FNRD01000001">
    <property type="protein sequence ID" value="SDZ92820.1"/>
    <property type="molecule type" value="Genomic_DNA"/>
</dbReference>
<dbReference type="RefSeq" id="WP_091083768.1">
    <property type="nucleotide sequence ID" value="NZ_FNRD01000001.1"/>
</dbReference>
<gene>
    <name evidence="1" type="ORF">SAMN05443667_101326</name>
</gene>
<organism evidence="1 2">
    <name type="scientific">Flavobacterium gillisiae</name>
    <dbReference type="NCBI Taxonomy" id="150146"/>
    <lineage>
        <taxon>Bacteria</taxon>
        <taxon>Pseudomonadati</taxon>
        <taxon>Bacteroidota</taxon>
        <taxon>Flavobacteriia</taxon>
        <taxon>Flavobacteriales</taxon>
        <taxon>Flavobacteriaceae</taxon>
        <taxon>Flavobacterium</taxon>
    </lineage>
</organism>
<dbReference type="InterPro" id="IPR046525">
    <property type="entry name" value="DUF6702"/>
</dbReference>
<dbReference type="STRING" id="150146.SAMN05443667_101326"/>
<evidence type="ECO:0008006" key="3">
    <source>
        <dbReference type="Google" id="ProtNLM"/>
    </source>
</evidence>
<evidence type="ECO:0000313" key="2">
    <source>
        <dbReference type="Proteomes" id="UP000198951"/>
    </source>
</evidence>
<protein>
    <recommendedName>
        <fullName evidence="3">Peptidase E</fullName>
    </recommendedName>
</protein>
<dbReference type="Pfam" id="PF20420">
    <property type="entry name" value="DUF6702"/>
    <property type="match status" value="1"/>
</dbReference>
<dbReference type="Proteomes" id="UP000198951">
    <property type="component" value="Unassembled WGS sequence"/>
</dbReference>
<accession>A0A1H3X0R5</accession>
<name>A0A1H3X0R5_9FLAO</name>
<proteinExistence type="predicted"/>
<evidence type="ECO:0000313" key="1">
    <source>
        <dbReference type="EMBL" id="SDZ92820.1"/>
    </source>
</evidence>
<dbReference type="OrthoDB" id="5735516at2"/>
<sequence length="167" mass="19459">MKKTILYLFFGVFFLSLTSFGFHKFYVAVYQINYAPEKEMLQITSRIFVDDLNKALEKKYNKKLYLGTDKESPEDVVLLKKYLSEHFTIKVNGQSRPSNFLSKELEGDVLICYSSIKDVSKLKTLEVYNSVLVDWDSEQQNIAHFTILGTKQSFLFTVSSTKRMLKF</sequence>